<dbReference type="SUPFAM" id="SSF55298">
    <property type="entry name" value="YjgF-like"/>
    <property type="match status" value="2"/>
</dbReference>
<dbReference type="AlphaFoldDB" id="W4FFT8"/>
<comment type="pathway">
    <text evidence="1">Protein modification; peptidyl-diphthamide biosynthesis.</text>
</comment>
<dbReference type="NCBIfam" id="TIGR00290">
    <property type="entry name" value="MJ0570_dom"/>
    <property type="match status" value="1"/>
</dbReference>
<keyword evidence="4" id="KW-0436">Ligase</keyword>
<dbReference type="VEuPathDB" id="FungiDB:H257_17214"/>
<dbReference type="STRING" id="112090.W4FFT8"/>
<dbReference type="Pfam" id="PF01902">
    <property type="entry name" value="Diphthami_syn_2"/>
    <property type="match status" value="1"/>
</dbReference>
<evidence type="ECO:0000256" key="8">
    <source>
        <dbReference type="ARBA" id="ARBA00031552"/>
    </source>
</evidence>
<dbReference type="CDD" id="cd01994">
    <property type="entry name" value="AANH_PF0828-like"/>
    <property type="match status" value="1"/>
</dbReference>
<dbReference type="InterPro" id="IPR014729">
    <property type="entry name" value="Rossmann-like_a/b/a_fold"/>
</dbReference>
<accession>W4FFT8</accession>
<keyword evidence="5" id="KW-0547">Nucleotide-binding</keyword>
<dbReference type="InterPro" id="IPR002761">
    <property type="entry name" value="Diphthami_syn_dom"/>
</dbReference>
<keyword evidence="6" id="KW-0067">ATP-binding</keyword>
<dbReference type="Gene3D" id="3.90.1490.10">
    <property type="entry name" value="putative n-type atp pyrophosphatase, domain 2"/>
    <property type="match status" value="1"/>
</dbReference>
<feature type="domain" description="Diphthamide synthase" evidence="10">
    <location>
        <begin position="1"/>
        <end position="232"/>
    </location>
</feature>
<dbReference type="PANTHER" id="PTHR12196:SF2">
    <property type="entry name" value="DIPHTHINE--AMMONIA LIGASE"/>
    <property type="match status" value="1"/>
</dbReference>
<dbReference type="GO" id="GO:0017183">
    <property type="term" value="P:protein histidyl modification to diphthamide"/>
    <property type="evidence" value="ECO:0007669"/>
    <property type="project" value="TreeGrafter"/>
</dbReference>
<evidence type="ECO:0000256" key="7">
    <source>
        <dbReference type="ARBA" id="ARBA00029814"/>
    </source>
</evidence>
<evidence type="ECO:0000256" key="5">
    <source>
        <dbReference type="ARBA" id="ARBA00022741"/>
    </source>
</evidence>
<dbReference type="GO" id="GO:0005524">
    <property type="term" value="F:ATP binding"/>
    <property type="evidence" value="ECO:0007669"/>
    <property type="project" value="UniProtKB-KW"/>
</dbReference>
<dbReference type="GeneID" id="20819210"/>
<evidence type="ECO:0000259" key="10">
    <source>
        <dbReference type="Pfam" id="PF01902"/>
    </source>
</evidence>
<evidence type="ECO:0000256" key="3">
    <source>
        <dbReference type="ARBA" id="ARBA00018426"/>
    </source>
</evidence>
<dbReference type="RefSeq" id="XP_009844216.1">
    <property type="nucleotide sequence ID" value="XM_009845914.1"/>
</dbReference>
<protein>
    <recommendedName>
        <fullName evidence="3">Diphthine--ammonia ligase</fullName>
        <ecNumber evidence="2">6.3.1.14</ecNumber>
    </recommendedName>
    <alternativeName>
        <fullName evidence="7">Diphthamide synthase</fullName>
    </alternativeName>
    <alternativeName>
        <fullName evidence="8">Diphthamide synthetase</fullName>
    </alternativeName>
</protein>
<dbReference type="InterPro" id="IPR030662">
    <property type="entry name" value="DPH6/MJ0570"/>
</dbReference>
<name>W4FFT8_APHAT</name>
<dbReference type="EC" id="6.3.1.14" evidence="2"/>
<dbReference type="GO" id="GO:0017178">
    <property type="term" value="F:diphthine-ammonia ligase activity"/>
    <property type="evidence" value="ECO:0007669"/>
    <property type="project" value="UniProtKB-EC"/>
</dbReference>
<organism evidence="11">
    <name type="scientific">Aphanomyces astaci</name>
    <name type="common">Crayfish plague agent</name>
    <dbReference type="NCBI Taxonomy" id="112090"/>
    <lineage>
        <taxon>Eukaryota</taxon>
        <taxon>Sar</taxon>
        <taxon>Stramenopiles</taxon>
        <taxon>Oomycota</taxon>
        <taxon>Saprolegniomycetes</taxon>
        <taxon>Saprolegniales</taxon>
        <taxon>Verrucalvaceae</taxon>
        <taxon>Aphanomyces</taxon>
    </lineage>
</organism>
<dbReference type="OrthoDB" id="686384at2759"/>
<gene>
    <name evidence="11" type="ORF">H257_17214</name>
</gene>
<dbReference type="SUPFAM" id="SSF52402">
    <property type="entry name" value="Adenine nucleotide alpha hydrolases-like"/>
    <property type="match status" value="1"/>
</dbReference>
<dbReference type="Pfam" id="PF01042">
    <property type="entry name" value="Ribonuc_L-PSP"/>
    <property type="match status" value="2"/>
</dbReference>
<evidence type="ECO:0000256" key="4">
    <source>
        <dbReference type="ARBA" id="ARBA00022598"/>
    </source>
</evidence>
<dbReference type="PANTHER" id="PTHR12196">
    <property type="entry name" value="DOMAIN OF UNKNOWN FUNCTION 71 DUF71 -CONTAINING PROTEIN"/>
    <property type="match status" value="1"/>
</dbReference>
<sequence length="679" mass="75189">MKVVALVSGGKDSIYSMMKCVSHGHEIICLATLQPPHANEEVDSFMFQSIGTHVVEHIATCMELPWVTHTLQGTSVSTDMGYDTTEGDEVEDLLRLLEEVHRQFPDVQAVSSGAIFSNYQRTRVEHVCARLNLTSLAYLWRRPQHELMDEMLDRGVHAILVKVASMGLNPQKHLGQSLADMHSTFLDLHDKYQFHICGEGGEYETLTLDCPLYTKRLVIDQAHLHIHADDMFAPVGLYCIDALHVEAKEKDQVIPVNPTPTSCMGIYSPSDVSDPKDFPPPPLPARQFRDQLVVAGIASSNSTMSLTDTVHDVFAQLEQTLQSHDMTLADVVYVHVYVNNIDTFGDVNNVFATYFPAANPPCRSCVQVHLSRDIVLDCWASKATRNTLHVRSISEWAPTCIGPYSQANTLHSSLILLAGQIPLVPATMTLSSTPDDLALCVSNVAGVLEATESNLRHVVSTVVYKTSRTTYKKQLRTMLTSNLHRRDAFETEGDSDESDDDVDKMDAKLALSKVSPICVVTVPALPKGASVEVEMVALTHKAMKLFTPFGYHKRDGDFISEWSIATRMLCVGFVYVQEGDIADYNMGLALRRHVLGVLRQAKMTWHSVLHFRVHYTGICPTLEGVDVPITFVPVEAIAVPENSVTTTTANSVTTTKLAIQVVAYNGELMETDLWLAKQI</sequence>
<evidence type="ECO:0000256" key="1">
    <source>
        <dbReference type="ARBA" id="ARBA00005156"/>
    </source>
</evidence>
<dbReference type="Gene3D" id="3.30.1330.40">
    <property type="entry name" value="RutC-like"/>
    <property type="match status" value="2"/>
</dbReference>
<reference evidence="11" key="1">
    <citation type="submission" date="2013-12" db="EMBL/GenBank/DDBJ databases">
        <title>The Genome Sequence of Aphanomyces astaci APO3.</title>
        <authorList>
            <consortium name="The Broad Institute Genomics Platform"/>
            <person name="Russ C."/>
            <person name="Tyler B."/>
            <person name="van West P."/>
            <person name="Dieguez-Uribeondo J."/>
            <person name="Young S.K."/>
            <person name="Zeng Q."/>
            <person name="Gargeya S."/>
            <person name="Fitzgerald M."/>
            <person name="Abouelleil A."/>
            <person name="Alvarado L."/>
            <person name="Chapman S.B."/>
            <person name="Gainer-Dewar J."/>
            <person name="Goldberg J."/>
            <person name="Griggs A."/>
            <person name="Gujja S."/>
            <person name="Hansen M."/>
            <person name="Howarth C."/>
            <person name="Imamovic A."/>
            <person name="Ireland A."/>
            <person name="Larimer J."/>
            <person name="McCowan C."/>
            <person name="Murphy C."/>
            <person name="Pearson M."/>
            <person name="Poon T.W."/>
            <person name="Priest M."/>
            <person name="Roberts A."/>
            <person name="Saif S."/>
            <person name="Shea T."/>
            <person name="Sykes S."/>
            <person name="Wortman J."/>
            <person name="Nusbaum C."/>
            <person name="Birren B."/>
        </authorList>
    </citation>
    <scope>NUCLEOTIDE SEQUENCE [LARGE SCALE GENOMIC DNA]</scope>
    <source>
        <strain evidence="11">APO3</strain>
    </source>
</reference>
<proteinExistence type="predicted"/>
<dbReference type="EMBL" id="KI913213">
    <property type="protein sequence ID" value="ETV66310.1"/>
    <property type="molecule type" value="Genomic_DNA"/>
</dbReference>
<dbReference type="Gene3D" id="3.40.50.620">
    <property type="entry name" value="HUPs"/>
    <property type="match status" value="1"/>
</dbReference>
<evidence type="ECO:0000256" key="9">
    <source>
        <dbReference type="ARBA" id="ARBA00048108"/>
    </source>
</evidence>
<dbReference type="FunFam" id="3.40.50.620:FF:000145">
    <property type="entry name" value="ATP-binding domain containing protein"/>
    <property type="match status" value="1"/>
</dbReference>
<dbReference type="FunFam" id="3.90.1490.10:FF:000001">
    <property type="entry name" value="Diphthine--ammonia ligase"/>
    <property type="match status" value="1"/>
</dbReference>
<evidence type="ECO:0000313" key="11">
    <source>
        <dbReference type="EMBL" id="ETV66310.1"/>
    </source>
</evidence>
<evidence type="ECO:0000256" key="6">
    <source>
        <dbReference type="ARBA" id="ARBA00022840"/>
    </source>
</evidence>
<comment type="catalytic activity">
    <reaction evidence="9">
        <text>diphthine-[translation elongation factor 2] + NH4(+) + ATP = diphthamide-[translation elongation factor 2] + AMP + diphosphate + H(+)</text>
        <dbReference type="Rhea" id="RHEA:19753"/>
        <dbReference type="Rhea" id="RHEA-COMP:10172"/>
        <dbReference type="Rhea" id="RHEA-COMP:10174"/>
        <dbReference type="ChEBI" id="CHEBI:15378"/>
        <dbReference type="ChEBI" id="CHEBI:16692"/>
        <dbReference type="ChEBI" id="CHEBI:28938"/>
        <dbReference type="ChEBI" id="CHEBI:30616"/>
        <dbReference type="ChEBI" id="CHEBI:33019"/>
        <dbReference type="ChEBI" id="CHEBI:82696"/>
        <dbReference type="ChEBI" id="CHEBI:456215"/>
        <dbReference type="EC" id="6.3.1.14"/>
    </reaction>
</comment>
<dbReference type="InterPro" id="IPR006175">
    <property type="entry name" value="YjgF/YER057c/UK114"/>
</dbReference>
<dbReference type="InterPro" id="IPR035959">
    <property type="entry name" value="RutC-like_sf"/>
</dbReference>
<evidence type="ECO:0000256" key="2">
    <source>
        <dbReference type="ARBA" id="ARBA00012089"/>
    </source>
</evidence>